<protein>
    <submittedName>
        <fullName evidence="3">LysM peptidoglycan-binding domain-containing protein</fullName>
    </submittedName>
</protein>
<evidence type="ECO:0000313" key="3">
    <source>
        <dbReference type="EMBL" id="WVX78837.1"/>
    </source>
</evidence>
<dbReference type="Proteomes" id="UP001357223">
    <property type="component" value="Chromosome"/>
</dbReference>
<proteinExistence type="predicted"/>
<evidence type="ECO:0000256" key="1">
    <source>
        <dbReference type="SAM" id="Phobius"/>
    </source>
</evidence>
<dbReference type="RefSeq" id="WP_338447771.1">
    <property type="nucleotide sequence ID" value="NZ_CP137640.1"/>
</dbReference>
<organism evidence="3 4">
    <name type="scientific">Niallia oryzisoli</name>
    <dbReference type="NCBI Taxonomy" id="1737571"/>
    <lineage>
        <taxon>Bacteria</taxon>
        <taxon>Bacillati</taxon>
        <taxon>Bacillota</taxon>
        <taxon>Bacilli</taxon>
        <taxon>Bacillales</taxon>
        <taxon>Bacillaceae</taxon>
        <taxon>Niallia</taxon>
    </lineage>
</organism>
<keyword evidence="1" id="KW-0812">Transmembrane</keyword>
<keyword evidence="1" id="KW-1133">Transmembrane helix</keyword>
<dbReference type="CDD" id="cd00118">
    <property type="entry name" value="LysM"/>
    <property type="match status" value="1"/>
</dbReference>
<feature type="transmembrane region" description="Helical" evidence="1">
    <location>
        <begin position="6"/>
        <end position="25"/>
    </location>
</feature>
<dbReference type="EMBL" id="CP137640">
    <property type="protein sequence ID" value="WVX78837.1"/>
    <property type="molecule type" value="Genomic_DNA"/>
</dbReference>
<evidence type="ECO:0000313" key="4">
    <source>
        <dbReference type="Proteomes" id="UP001357223"/>
    </source>
</evidence>
<sequence length="106" mass="11884">MKKLWGNYSYAIILVVLSMLSLVVLKINLPSSPDHYVTITVSAGESLWEISQKYEGQHGLSEMEFIKWVEQYNGISGDHIFSGENIIIPIKAGNIELNETQDLASK</sequence>
<gene>
    <name evidence="3" type="ORF">R4Z09_16120</name>
</gene>
<accession>A0ABZ2C702</accession>
<reference evidence="3 4" key="1">
    <citation type="submission" date="2023-10" db="EMBL/GenBank/DDBJ databases">
        <title>Niallia locisalis sp.nov. isolated from a salt pond sample.</title>
        <authorList>
            <person name="Li X.-J."/>
            <person name="Dong L."/>
        </authorList>
    </citation>
    <scope>NUCLEOTIDE SEQUENCE [LARGE SCALE GENOMIC DNA]</scope>
    <source>
        <strain evidence="3 4">DSM 29761</strain>
    </source>
</reference>
<dbReference type="PROSITE" id="PS51782">
    <property type="entry name" value="LYSM"/>
    <property type="match status" value="1"/>
</dbReference>
<dbReference type="InterPro" id="IPR036779">
    <property type="entry name" value="LysM_dom_sf"/>
</dbReference>
<dbReference type="Pfam" id="PF01476">
    <property type="entry name" value="LysM"/>
    <property type="match status" value="1"/>
</dbReference>
<keyword evidence="1" id="KW-0472">Membrane</keyword>
<evidence type="ECO:0000259" key="2">
    <source>
        <dbReference type="PROSITE" id="PS51782"/>
    </source>
</evidence>
<keyword evidence="4" id="KW-1185">Reference proteome</keyword>
<name>A0ABZ2C702_9BACI</name>
<dbReference type="SMART" id="SM00257">
    <property type="entry name" value="LysM"/>
    <property type="match status" value="1"/>
</dbReference>
<dbReference type="InterPro" id="IPR018392">
    <property type="entry name" value="LysM"/>
</dbReference>
<feature type="domain" description="LysM" evidence="2">
    <location>
        <begin position="37"/>
        <end position="88"/>
    </location>
</feature>
<dbReference type="Gene3D" id="3.10.350.10">
    <property type="entry name" value="LysM domain"/>
    <property type="match status" value="1"/>
</dbReference>